<dbReference type="InterPro" id="IPR033764">
    <property type="entry name" value="Sdr_B"/>
</dbReference>
<evidence type="ECO:0000313" key="7">
    <source>
        <dbReference type="Proteomes" id="UP000288096"/>
    </source>
</evidence>
<evidence type="ECO:0000256" key="1">
    <source>
        <dbReference type="ARBA" id="ARBA00004613"/>
    </source>
</evidence>
<dbReference type="SUPFAM" id="SSF117074">
    <property type="entry name" value="Hypothetical protein PA1324"/>
    <property type="match status" value="1"/>
</dbReference>
<evidence type="ECO:0000256" key="4">
    <source>
        <dbReference type="SAM" id="SignalP"/>
    </source>
</evidence>
<feature type="domain" description="G8" evidence="5">
    <location>
        <begin position="507"/>
        <end position="638"/>
    </location>
</feature>
<evidence type="ECO:0000256" key="3">
    <source>
        <dbReference type="ARBA" id="ARBA00022729"/>
    </source>
</evidence>
<dbReference type="EMBL" id="BEXT01000001">
    <property type="protein sequence ID" value="GBC59639.1"/>
    <property type="molecule type" value="Genomic_DNA"/>
</dbReference>
<reference evidence="7" key="1">
    <citation type="submission" date="2017-11" db="EMBL/GenBank/DDBJ databases">
        <authorList>
            <person name="Watanabe M."/>
            <person name="Kojima H."/>
        </authorList>
    </citation>
    <scope>NUCLEOTIDE SEQUENCE [LARGE SCALE GENOMIC DNA]</scope>
    <source>
        <strain evidence="7">Tokyo 01</strain>
    </source>
</reference>
<dbReference type="InterPro" id="IPR019316">
    <property type="entry name" value="G8_domain"/>
</dbReference>
<dbReference type="Gene3D" id="2.60.40.10">
    <property type="entry name" value="Immunoglobulins"/>
    <property type="match status" value="1"/>
</dbReference>
<dbReference type="AlphaFoldDB" id="A0A401FRP3"/>
<dbReference type="Pfam" id="PF17210">
    <property type="entry name" value="SdrD_B"/>
    <property type="match status" value="1"/>
</dbReference>
<keyword evidence="7" id="KW-1185">Reference proteome</keyword>
<protein>
    <recommendedName>
        <fullName evidence="5">G8 domain-containing protein</fullName>
    </recommendedName>
</protein>
<organism evidence="6 7">
    <name type="scientific">Desulfonema ishimotonii</name>
    <dbReference type="NCBI Taxonomy" id="45657"/>
    <lineage>
        <taxon>Bacteria</taxon>
        <taxon>Pseudomonadati</taxon>
        <taxon>Thermodesulfobacteriota</taxon>
        <taxon>Desulfobacteria</taxon>
        <taxon>Desulfobacterales</taxon>
        <taxon>Desulfococcaceae</taxon>
        <taxon>Desulfonema</taxon>
    </lineage>
</organism>
<proteinExistence type="predicted"/>
<keyword evidence="2" id="KW-0964">Secreted</keyword>
<dbReference type="OrthoDB" id="5113267at2"/>
<keyword evidence="3 4" id="KW-0732">Signal</keyword>
<name>A0A401FRP3_9BACT</name>
<sequence length="698" mass="74291">MTHFIKKRFPHVHQIKLAAFFLLLLFSAANLFASTAECACDVSLSFGNAGCGSGEGVHIEIKEIRGRCHVCENGICQEIDCNGTTDIGSGTVECLTGECTYTFQINEGEPETGSFKCNFANGNTGANASVRGVKFNDLNANMIMDGNEQTLANHNVLIRNTDTKDFLTTKTDANGRYIFTGLSAGWYDIWSGIPTDWCQTAPVWGAGLVVHSMEIADKQGITVNFGITTNCGYSDGDGNVPETVTVSGYIRTGACTPIEGVELQGFNGNPVTDSNGFYTARLPAGWTGTVMPVAEGYAFYPPRREYRAVLADLTEHDYSDTRMYELSGQIHDAAGNPVKNVTLGELPGVRTDENGAYRVLVPSGWSGTVTPESPLYLFEPASLHYGGITENTTGQNYTSELPTYTISGYIRDSEGNSVPGVVLEGVPGRRSTDWRGFYIVTVEFSQILTLTPRKPGYTFSPSDSNFTDITGNITNAGFSARLATGTNCELSTRTIQSAKSGNWSDPATWTAGRVPGADDSIQINEGDMVIVDVSEVRVSSICNYGVLKSEAGRSVNLRVGDFLYNSGRISGADGLSRGQAGSAITLNAENTIYNAEYAEITGGNGANDNSYHARGAQGGMVSLFSAKIINRGHIAGGKGGEAYSCCAGGSAYGGPGGDIILLAREILVNMPGASGSNRNGVSSAICCYRNSHNGLMRY</sequence>
<comment type="caution">
    <text evidence="6">The sequence shown here is derived from an EMBL/GenBank/DDBJ whole genome shotgun (WGS) entry which is preliminary data.</text>
</comment>
<evidence type="ECO:0000313" key="6">
    <source>
        <dbReference type="EMBL" id="GBC59639.1"/>
    </source>
</evidence>
<evidence type="ECO:0000259" key="5">
    <source>
        <dbReference type="PROSITE" id="PS51484"/>
    </source>
</evidence>
<dbReference type="GO" id="GO:0005576">
    <property type="term" value="C:extracellular region"/>
    <property type="evidence" value="ECO:0007669"/>
    <property type="project" value="UniProtKB-SubCell"/>
</dbReference>
<feature type="chain" id="PRO_5019345316" description="G8 domain-containing protein" evidence="4">
    <location>
        <begin position="34"/>
        <end position="698"/>
    </location>
</feature>
<dbReference type="Pfam" id="PF10162">
    <property type="entry name" value="G8"/>
    <property type="match status" value="1"/>
</dbReference>
<dbReference type="InterPro" id="IPR013783">
    <property type="entry name" value="Ig-like_fold"/>
</dbReference>
<feature type="signal peptide" evidence="4">
    <location>
        <begin position="1"/>
        <end position="33"/>
    </location>
</feature>
<dbReference type="Proteomes" id="UP000288096">
    <property type="component" value="Unassembled WGS sequence"/>
</dbReference>
<evidence type="ECO:0000256" key="2">
    <source>
        <dbReference type="ARBA" id="ARBA00022525"/>
    </source>
</evidence>
<comment type="subcellular location">
    <subcellularLocation>
        <location evidence="1">Secreted</location>
    </subcellularLocation>
</comment>
<accession>A0A401FRP3</accession>
<reference evidence="7" key="2">
    <citation type="submission" date="2019-01" db="EMBL/GenBank/DDBJ databases">
        <title>Genome sequence of Desulfonema ishimotonii strain Tokyo 01.</title>
        <authorList>
            <person name="Fukui M."/>
        </authorList>
    </citation>
    <scope>NUCLEOTIDE SEQUENCE [LARGE SCALE GENOMIC DNA]</scope>
    <source>
        <strain evidence="7">Tokyo 01</strain>
    </source>
</reference>
<dbReference type="PROSITE" id="PS51484">
    <property type="entry name" value="G8"/>
    <property type="match status" value="1"/>
</dbReference>
<gene>
    <name evidence="6" type="ORF">DENIS_0578</name>
</gene>